<organism evidence="1 2">
    <name type="scientific">Candidatus Terasakiella magnetica</name>
    <dbReference type="NCBI Taxonomy" id="1867952"/>
    <lineage>
        <taxon>Bacteria</taxon>
        <taxon>Pseudomonadati</taxon>
        <taxon>Pseudomonadota</taxon>
        <taxon>Alphaproteobacteria</taxon>
        <taxon>Rhodospirillales</taxon>
        <taxon>Terasakiellaceae</taxon>
        <taxon>Terasakiella</taxon>
    </lineage>
</organism>
<sequence>MTNVMATQNVRTFDFDYYVAPTGKDSGYYLQRLTDDTFLTLEATNDDWGWGQVNNSNGIFVIGPKLGSERSVSTFSDQQLADNTKMISKADIIANMERHVRETTGLMPEFDGFVV</sequence>
<reference evidence="1 2" key="1">
    <citation type="submission" date="2016-07" db="EMBL/GenBank/DDBJ databases">
        <authorList>
            <person name="Lefevre C.T."/>
        </authorList>
    </citation>
    <scope>NUCLEOTIDE SEQUENCE [LARGE SCALE GENOMIC DNA]</scope>
    <source>
        <strain evidence="1">PR1</strain>
    </source>
</reference>
<dbReference type="STRING" id="1867952.MTBPR1_30040"/>
<name>A0A1C3RHB7_9PROT</name>
<dbReference type="OrthoDB" id="8639774at2"/>
<protein>
    <submittedName>
        <fullName evidence="1">Uncharacterized protein</fullName>
    </submittedName>
</protein>
<evidence type="ECO:0000313" key="1">
    <source>
        <dbReference type="EMBL" id="SCA56670.1"/>
    </source>
</evidence>
<proteinExistence type="predicted"/>
<dbReference type="RefSeq" id="WP_069188759.1">
    <property type="nucleotide sequence ID" value="NZ_FLYE01000023.1"/>
</dbReference>
<dbReference type="EMBL" id="FLYE01000023">
    <property type="protein sequence ID" value="SCA56670.1"/>
    <property type="molecule type" value="Genomic_DNA"/>
</dbReference>
<dbReference type="Proteomes" id="UP000231658">
    <property type="component" value="Unassembled WGS sequence"/>
</dbReference>
<dbReference type="AlphaFoldDB" id="A0A1C3RHB7"/>
<evidence type="ECO:0000313" key="2">
    <source>
        <dbReference type="Proteomes" id="UP000231658"/>
    </source>
</evidence>
<accession>A0A1C3RHB7</accession>
<gene>
    <name evidence="1" type="ORF">MTBPR1_30040</name>
</gene>
<keyword evidence="2" id="KW-1185">Reference proteome</keyword>